<dbReference type="EMBL" id="AOHC02000012">
    <property type="protein sequence ID" value="EMY79487.1"/>
    <property type="molecule type" value="Genomic_DNA"/>
</dbReference>
<dbReference type="Proteomes" id="UP000012313">
    <property type="component" value="Unassembled WGS sequence"/>
</dbReference>
<reference evidence="1" key="1">
    <citation type="submission" date="2013-03" db="EMBL/GenBank/DDBJ databases">
        <authorList>
            <person name="Harkins D.M."/>
            <person name="Durkin A.S."/>
            <person name="Brinkac L.M."/>
            <person name="Haft D.H."/>
            <person name="Selengut J.D."/>
            <person name="Sanka R."/>
            <person name="DePew J."/>
            <person name="Purushe J."/>
            <person name="Hartskeerl R.A."/>
            <person name="Ahmed A."/>
            <person name="van der Linden H."/>
            <person name="Goris M.G.A."/>
            <person name="Vinetz J.M."/>
            <person name="Sutton G.G."/>
            <person name="Nierman W.C."/>
            <person name="Fouts D.E."/>
        </authorList>
    </citation>
    <scope>NUCLEOTIDE SEQUENCE [LARGE SCALE GENOMIC DNA]</scope>
    <source>
        <strain evidence="1">ICFT</strain>
    </source>
</reference>
<comment type="caution">
    <text evidence="1">The sequence shown here is derived from an EMBL/GenBank/DDBJ whole genome shotgun (WGS) entry which is preliminary data.</text>
</comment>
<name>N1WQH7_9LEPT</name>
<organism evidence="1 2">
    <name type="scientific">Leptospira weilii serovar Ranarum str. ICFT</name>
    <dbReference type="NCBI Taxonomy" id="1218598"/>
    <lineage>
        <taxon>Bacteria</taxon>
        <taxon>Pseudomonadati</taxon>
        <taxon>Spirochaetota</taxon>
        <taxon>Spirochaetia</taxon>
        <taxon>Leptospirales</taxon>
        <taxon>Leptospiraceae</taxon>
        <taxon>Leptospira</taxon>
    </lineage>
</organism>
<sequence length="38" mass="4665">MDHSLFHLLHFDTDRILLLWGFTVKILRFKHVSIHYQS</sequence>
<proteinExistence type="predicted"/>
<gene>
    <name evidence="1" type="ORF">LEP1GSC060_2321</name>
</gene>
<accession>N1WQH7</accession>
<evidence type="ECO:0000313" key="1">
    <source>
        <dbReference type="EMBL" id="EMY79487.1"/>
    </source>
</evidence>
<keyword evidence="2" id="KW-1185">Reference proteome</keyword>
<dbReference type="AlphaFoldDB" id="N1WQH7"/>
<evidence type="ECO:0000313" key="2">
    <source>
        <dbReference type="Proteomes" id="UP000012313"/>
    </source>
</evidence>
<protein>
    <submittedName>
        <fullName evidence="1">Uncharacterized protein</fullName>
    </submittedName>
</protein>